<evidence type="ECO:0000256" key="9">
    <source>
        <dbReference type="NCBIfam" id="TIGR00187"/>
    </source>
</evidence>
<feature type="repeat" description="Lumazine-binding" evidence="10">
    <location>
        <begin position="93"/>
        <end position="184"/>
    </location>
</feature>
<feature type="domain" description="Lumazine-binding" evidence="11">
    <location>
        <begin position="93"/>
        <end position="184"/>
    </location>
</feature>
<dbReference type="PIRSF" id="PIRSF000498">
    <property type="entry name" value="Riboflavin_syn_A"/>
    <property type="match status" value="1"/>
</dbReference>
<dbReference type="PANTHER" id="PTHR21098:SF12">
    <property type="entry name" value="RIBOFLAVIN SYNTHASE"/>
    <property type="match status" value="1"/>
</dbReference>
<dbReference type="SUPFAM" id="SSF63380">
    <property type="entry name" value="Riboflavin synthase domain-like"/>
    <property type="match status" value="2"/>
</dbReference>
<evidence type="ECO:0000256" key="3">
    <source>
        <dbReference type="ARBA" id="ARBA00004887"/>
    </source>
</evidence>
<accession>A0A7Z0D7A4</accession>
<dbReference type="GO" id="GO:0004746">
    <property type="term" value="F:riboflavin synthase activity"/>
    <property type="evidence" value="ECO:0007669"/>
    <property type="project" value="UniProtKB-UniRule"/>
</dbReference>
<dbReference type="PROSITE" id="PS51177">
    <property type="entry name" value="LUMAZINE_BIND"/>
    <property type="match status" value="2"/>
</dbReference>
<keyword evidence="8" id="KW-0677">Repeat</keyword>
<evidence type="ECO:0000256" key="7">
    <source>
        <dbReference type="ARBA" id="ARBA00022679"/>
    </source>
</evidence>
<dbReference type="InterPro" id="IPR001783">
    <property type="entry name" value="Lumazine-bd"/>
</dbReference>
<dbReference type="EC" id="2.5.1.9" evidence="4 9"/>
<dbReference type="NCBIfam" id="TIGR00187">
    <property type="entry name" value="ribE"/>
    <property type="match status" value="1"/>
</dbReference>
<sequence>MFTGIVAELGTVVEAGAGRLVITCTEVLADAGLGDSIAVNGCCLTVVERGADWWRADLSAETLRRTALGELVAGDVVNLERPARLGGRLDGHLVTGHVDGIGRVLSPAPDLRVSLPDDLARYVVAKGSIAVDGVSLTVVEPDDHSFGAAIIPHTASVTTLGRRAPGDAVHLEADVTAKHVERLLAWRDERLLAWRDERLLAWRDER</sequence>
<dbReference type="RefSeq" id="WP_179444153.1">
    <property type="nucleotide sequence ID" value="NZ_JACBZS010000001.1"/>
</dbReference>
<evidence type="ECO:0000259" key="11">
    <source>
        <dbReference type="PROSITE" id="PS51177"/>
    </source>
</evidence>
<gene>
    <name evidence="12" type="ORF">GGQ54_000730</name>
</gene>
<comment type="pathway">
    <text evidence="3">Cofactor biosynthesis; riboflavin biosynthesis; riboflavin from 2-hydroxy-3-oxobutyl phosphate and 5-amino-6-(D-ribitylamino)uracil: step 2/2.</text>
</comment>
<keyword evidence="13" id="KW-1185">Reference proteome</keyword>
<proteinExistence type="predicted"/>
<keyword evidence="7 12" id="KW-0808">Transferase</keyword>
<dbReference type="InterPro" id="IPR026017">
    <property type="entry name" value="Lumazine-bd_dom"/>
</dbReference>
<comment type="function">
    <text evidence="2">Catalyzes the dismutation of two molecules of 6,7-dimethyl-8-ribityllumazine, resulting in the formation of riboflavin and 5-amino-6-(D-ribitylamino)uracil.</text>
</comment>
<reference evidence="12 13" key="1">
    <citation type="submission" date="2020-07" db="EMBL/GenBank/DDBJ databases">
        <title>Sequencing the genomes of 1000 actinobacteria strains.</title>
        <authorList>
            <person name="Klenk H.-P."/>
        </authorList>
    </citation>
    <scope>NUCLEOTIDE SEQUENCE [LARGE SCALE GENOMIC DNA]</scope>
    <source>
        <strain evidence="12 13">DSM 103164</strain>
    </source>
</reference>
<dbReference type="FunFam" id="2.40.30.20:FF:000003">
    <property type="entry name" value="Riboflavin synthase, alpha subunit"/>
    <property type="match status" value="1"/>
</dbReference>
<evidence type="ECO:0000256" key="8">
    <source>
        <dbReference type="ARBA" id="ARBA00022737"/>
    </source>
</evidence>
<name>A0A7Z0D7A4_9ACTN</name>
<feature type="domain" description="Lumazine-binding" evidence="11">
    <location>
        <begin position="1"/>
        <end position="92"/>
    </location>
</feature>
<evidence type="ECO:0000256" key="4">
    <source>
        <dbReference type="ARBA" id="ARBA00012827"/>
    </source>
</evidence>
<dbReference type="AlphaFoldDB" id="A0A7Z0D7A4"/>
<dbReference type="GO" id="GO:0009231">
    <property type="term" value="P:riboflavin biosynthetic process"/>
    <property type="evidence" value="ECO:0007669"/>
    <property type="project" value="UniProtKB-KW"/>
</dbReference>
<comment type="catalytic activity">
    <reaction evidence="1">
        <text>2 6,7-dimethyl-8-(1-D-ribityl)lumazine + H(+) = 5-amino-6-(D-ribitylamino)uracil + riboflavin</text>
        <dbReference type="Rhea" id="RHEA:20772"/>
        <dbReference type="ChEBI" id="CHEBI:15378"/>
        <dbReference type="ChEBI" id="CHEBI:15934"/>
        <dbReference type="ChEBI" id="CHEBI:57986"/>
        <dbReference type="ChEBI" id="CHEBI:58201"/>
        <dbReference type="EC" id="2.5.1.9"/>
    </reaction>
</comment>
<keyword evidence="6" id="KW-0686">Riboflavin biosynthesis</keyword>
<evidence type="ECO:0000313" key="13">
    <source>
        <dbReference type="Proteomes" id="UP000527616"/>
    </source>
</evidence>
<feature type="repeat" description="Lumazine-binding" evidence="10">
    <location>
        <begin position="1"/>
        <end position="92"/>
    </location>
</feature>
<evidence type="ECO:0000256" key="5">
    <source>
        <dbReference type="ARBA" id="ARBA00013950"/>
    </source>
</evidence>
<dbReference type="InterPro" id="IPR017938">
    <property type="entry name" value="Riboflavin_synthase-like_b-brl"/>
</dbReference>
<dbReference type="Pfam" id="PF00677">
    <property type="entry name" value="Lum_binding"/>
    <property type="match status" value="2"/>
</dbReference>
<comment type="caution">
    <text evidence="12">The sequence shown here is derived from an EMBL/GenBank/DDBJ whole genome shotgun (WGS) entry which is preliminary data.</text>
</comment>
<dbReference type="CDD" id="cd00402">
    <property type="entry name" value="Riboflavin_synthase_like"/>
    <property type="match status" value="1"/>
</dbReference>
<dbReference type="PANTHER" id="PTHR21098">
    <property type="entry name" value="RIBOFLAVIN SYNTHASE ALPHA CHAIN"/>
    <property type="match status" value="1"/>
</dbReference>
<evidence type="ECO:0000256" key="6">
    <source>
        <dbReference type="ARBA" id="ARBA00022619"/>
    </source>
</evidence>
<evidence type="ECO:0000256" key="10">
    <source>
        <dbReference type="PROSITE-ProRule" id="PRU00524"/>
    </source>
</evidence>
<dbReference type="InterPro" id="IPR023366">
    <property type="entry name" value="ATP_synth_asu-like_sf"/>
</dbReference>
<protein>
    <recommendedName>
        <fullName evidence="5 9">Riboflavin synthase</fullName>
        <ecNumber evidence="4 9">2.5.1.9</ecNumber>
    </recommendedName>
</protein>
<evidence type="ECO:0000256" key="2">
    <source>
        <dbReference type="ARBA" id="ARBA00002803"/>
    </source>
</evidence>
<organism evidence="12 13">
    <name type="scientific">Naumannella cuiyingiana</name>
    <dbReference type="NCBI Taxonomy" id="1347891"/>
    <lineage>
        <taxon>Bacteria</taxon>
        <taxon>Bacillati</taxon>
        <taxon>Actinomycetota</taxon>
        <taxon>Actinomycetes</taxon>
        <taxon>Propionibacteriales</taxon>
        <taxon>Propionibacteriaceae</taxon>
        <taxon>Naumannella</taxon>
    </lineage>
</organism>
<dbReference type="Gene3D" id="2.40.30.20">
    <property type="match status" value="2"/>
</dbReference>
<evidence type="ECO:0000313" key="12">
    <source>
        <dbReference type="EMBL" id="NYI70170.1"/>
    </source>
</evidence>
<dbReference type="EMBL" id="JACBZS010000001">
    <property type="protein sequence ID" value="NYI70170.1"/>
    <property type="molecule type" value="Genomic_DNA"/>
</dbReference>
<dbReference type="NCBIfam" id="NF006767">
    <property type="entry name" value="PRK09289.1"/>
    <property type="match status" value="1"/>
</dbReference>
<dbReference type="Proteomes" id="UP000527616">
    <property type="component" value="Unassembled WGS sequence"/>
</dbReference>
<evidence type="ECO:0000256" key="1">
    <source>
        <dbReference type="ARBA" id="ARBA00000968"/>
    </source>
</evidence>